<dbReference type="AlphaFoldDB" id="A0AAD0YZQ1"/>
<dbReference type="RefSeq" id="WP_027375014.1">
    <property type="nucleotide sequence ID" value="NZ_CP022058.2"/>
</dbReference>
<dbReference type="Proteomes" id="UP000269015">
    <property type="component" value="Chromosome"/>
</dbReference>
<organism evidence="1 2">
    <name type="scientific">Chryseobacterium indologenes</name>
    <name type="common">Flavobacterium indologenes</name>
    <dbReference type="NCBI Taxonomy" id="253"/>
    <lineage>
        <taxon>Bacteria</taxon>
        <taxon>Pseudomonadati</taxon>
        <taxon>Bacteroidota</taxon>
        <taxon>Flavobacteriia</taxon>
        <taxon>Flavobacteriales</taxon>
        <taxon>Weeksellaceae</taxon>
        <taxon>Chryseobacterium group</taxon>
        <taxon>Chryseobacterium</taxon>
    </lineage>
</organism>
<reference evidence="1 2" key="1">
    <citation type="submission" date="2018-11" db="EMBL/GenBank/DDBJ databases">
        <title>Proposal to divide the Flavobacteriaceae and reorganize its genera based on Amino Acid Identity values calculated from whole genome sequences.</title>
        <authorList>
            <person name="Nicholson A.C."/>
            <person name="Gulvik C.A."/>
            <person name="Whitney A.M."/>
            <person name="Humrighouse B.W."/>
            <person name="Bell M."/>
            <person name="Holmes B."/>
            <person name="Steigerwalt A.G."/>
            <person name="Villarma A."/>
            <person name="Sheth M."/>
            <person name="Batra D."/>
            <person name="Pryor J."/>
            <person name="Bernardet J.-F."/>
            <person name="Hugo C."/>
            <person name="Kampfer P."/>
            <person name="Newman J."/>
            <person name="McQuiston J.R."/>
        </authorList>
    </citation>
    <scope>NUCLEOTIDE SEQUENCE [LARGE SCALE GENOMIC DNA]</scope>
    <source>
        <strain evidence="1 2">H5559</strain>
    </source>
</reference>
<evidence type="ECO:0000313" key="1">
    <source>
        <dbReference type="EMBL" id="AZB20092.1"/>
    </source>
</evidence>
<proteinExistence type="predicted"/>
<accession>A0AAD0YZQ1</accession>
<evidence type="ECO:0000313" key="2">
    <source>
        <dbReference type="Proteomes" id="UP000269015"/>
    </source>
</evidence>
<gene>
    <name evidence="1" type="ORF">EG352_21245</name>
</gene>
<dbReference type="KEGG" id="cio:CEQ15_01005"/>
<sequence length="75" mass="8404">MKNADLKNKLNLKGKRLTSEQLKTVLGGISEFDCAYKFDFTYVQSYMNELRAEGHSDVEAIAILRGKLLACGIHP</sequence>
<dbReference type="GeneID" id="56901129"/>
<protein>
    <submittedName>
        <fullName evidence="1">Uncharacterized protein</fullName>
    </submittedName>
</protein>
<name>A0AAD0YZQ1_CHRID</name>
<dbReference type="EMBL" id="CP033930">
    <property type="protein sequence ID" value="AZB20092.1"/>
    <property type="molecule type" value="Genomic_DNA"/>
</dbReference>